<sequence length="264" mass="29800">MFSPSSLLKIVSRWTARIRNCVKPEHARHAYIFVTHEGAVRGYRTGEYDGIDSDQVWLQAERKFKSKYNLPPITLRQVRATGLDMVREVTGDDILAVQAAGGQQAQTTIDIYYRGAPAKRRGEEKLLKVMIAYSRWACTGGYPDVRGFPEAADVLAATPGWMCFDPFDSPIPGEIEGRACQAFGRCPACEFAFVDITSPYALARLIQLADELKAARFYLEYPRWKAAYERGLEMLLKRWIPAFKSGDLRKRASRIELGPIGRVE</sequence>
<evidence type="ECO:0000313" key="1">
    <source>
        <dbReference type="EMBL" id="CAB3809059.1"/>
    </source>
</evidence>
<dbReference type="EMBL" id="CADIKK010000066">
    <property type="protein sequence ID" value="CAB3809059.1"/>
    <property type="molecule type" value="Genomic_DNA"/>
</dbReference>
<protein>
    <submittedName>
        <fullName evidence="1">Uncharacterized protein</fullName>
    </submittedName>
</protein>
<proteinExistence type="predicted"/>
<dbReference type="Proteomes" id="UP000494365">
    <property type="component" value="Unassembled WGS sequence"/>
</dbReference>
<keyword evidence="2" id="KW-1185">Reference proteome</keyword>
<organism evidence="1 2">
    <name type="scientific">Paraburkholderia ultramafica</name>
    <dbReference type="NCBI Taxonomy" id="1544867"/>
    <lineage>
        <taxon>Bacteria</taxon>
        <taxon>Pseudomonadati</taxon>
        <taxon>Pseudomonadota</taxon>
        <taxon>Betaproteobacteria</taxon>
        <taxon>Burkholderiales</taxon>
        <taxon>Burkholderiaceae</taxon>
        <taxon>Paraburkholderia</taxon>
    </lineage>
</organism>
<name>A0A6S7D6Z4_9BURK</name>
<reference evidence="1 2" key="1">
    <citation type="submission" date="2020-04" db="EMBL/GenBank/DDBJ databases">
        <authorList>
            <person name="De Canck E."/>
        </authorList>
    </citation>
    <scope>NUCLEOTIDE SEQUENCE [LARGE SCALE GENOMIC DNA]</scope>
    <source>
        <strain evidence="1 2">LMG 28614</strain>
    </source>
</reference>
<accession>A0A6S7D6Z4</accession>
<evidence type="ECO:0000313" key="2">
    <source>
        <dbReference type="Proteomes" id="UP000494365"/>
    </source>
</evidence>
<dbReference type="AlphaFoldDB" id="A0A6S7D6Z4"/>
<gene>
    <name evidence="1" type="ORF">LMG28614_06941</name>
</gene>